<evidence type="ECO:0000256" key="9">
    <source>
        <dbReference type="SAM" id="MobiDB-lite"/>
    </source>
</evidence>
<reference evidence="12" key="1">
    <citation type="submission" date="2021-01" db="EMBL/GenBank/DDBJ databases">
        <authorList>
            <consortium name="Genoscope - CEA"/>
            <person name="William W."/>
        </authorList>
    </citation>
    <scope>NUCLEOTIDE SEQUENCE</scope>
</reference>
<dbReference type="SMART" id="SM00133">
    <property type="entry name" value="S_TK_X"/>
    <property type="match status" value="1"/>
</dbReference>
<feature type="binding site" evidence="7">
    <location>
        <position position="178"/>
    </location>
    <ligand>
        <name>ATP</name>
        <dbReference type="ChEBI" id="CHEBI:30616"/>
    </ligand>
</feature>
<dbReference type="GO" id="GO:0004674">
    <property type="term" value="F:protein serine/threonine kinase activity"/>
    <property type="evidence" value="ECO:0007669"/>
    <property type="project" value="UniProtKB-KW"/>
</dbReference>
<evidence type="ECO:0000256" key="7">
    <source>
        <dbReference type="PROSITE-ProRule" id="PRU10141"/>
    </source>
</evidence>
<feature type="compositionally biased region" description="Polar residues" evidence="9">
    <location>
        <begin position="30"/>
        <end position="39"/>
    </location>
</feature>
<dbReference type="InterPro" id="IPR050236">
    <property type="entry name" value="Ser_Thr_kinase_AGC"/>
</dbReference>
<dbReference type="FunFam" id="3.30.200.20:FF:000654">
    <property type="entry name" value="Uncharacterized protein"/>
    <property type="match status" value="1"/>
</dbReference>
<comment type="caution">
    <text evidence="12">The sequence shown here is derived from an EMBL/GenBank/DDBJ whole genome shotgun (WGS) entry which is preliminary data.</text>
</comment>
<dbReference type="EMBL" id="CAJJDN010000011">
    <property type="protein sequence ID" value="CAD8057443.1"/>
    <property type="molecule type" value="Genomic_DNA"/>
</dbReference>
<dbReference type="FunFam" id="1.10.510.10:FF:000454">
    <property type="entry name" value="Uncharacterized protein"/>
    <property type="match status" value="1"/>
</dbReference>
<evidence type="ECO:0000313" key="13">
    <source>
        <dbReference type="Proteomes" id="UP000692954"/>
    </source>
</evidence>
<comment type="similarity">
    <text evidence="8">Belongs to the protein kinase superfamily.</text>
</comment>
<dbReference type="PANTHER" id="PTHR24356">
    <property type="entry name" value="SERINE/THREONINE-PROTEIN KINASE"/>
    <property type="match status" value="1"/>
</dbReference>
<proteinExistence type="inferred from homology"/>
<feature type="domain" description="Protein kinase" evidence="10">
    <location>
        <begin position="139"/>
        <end position="397"/>
    </location>
</feature>
<sequence>MKGLNYRFPHSRQDSGQANRVDKSLINQGNQGAQNIHNNRWNEHNDHSPSPLMHAMQKISVQSSQSTSANHSKKSSISKPKQTQQMSFLNYLILKKEDEEQEKQPVQVQQIQHKQQQQQSSFIQNNYFPNEVIVQRNMFNFLYVIGIGGFGKVWRVEHKKNGQTYAMKEMSKALIIAKKSVNSVMNERSILSNLKHPFLVNIYFAFQDRENLFLVLDYMQGGDLRYHIGRMRRFSEDQTRFFMACIFLGLEHMHSKNIIHRDIKPENLVLDKNGYIRITDLGIARVLRPDNAQDTSGTPGYMAPEVMCRQNHSYVVDYFALGVIGYEFMLGKRPYTGRSRKEIRDQILAKQVQIKRSEIPDNWSLESADFINRLIQRKPANRLGFNGPQELRQHSWFKNFPWQKLYNKELKAPFIPHQTEDNFDARQISIEDEENNELIQQNAIMLRRNSIQALFNGYEIDNFTQASEPSKQQLNNSNY</sequence>
<dbReference type="PROSITE" id="PS51285">
    <property type="entry name" value="AGC_KINASE_CTER"/>
    <property type="match status" value="1"/>
</dbReference>
<evidence type="ECO:0000256" key="1">
    <source>
        <dbReference type="ARBA" id="ARBA00012513"/>
    </source>
</evidence>
<evidence type="ECO:0000313" key="12">
    <source>
        <dbReference type="EMBL" id="CAD8057443.1"/>
    </source>
</evidence>
<dbReference type="GO" id="GO:0035556">
    <property type="term" value="P:intracellular signal transduction"/>
    <property type="evidence" value="ECO:0007669"/>
    <property type="project" value="TreeGrafter"/>
</dbReference>
<name>A0A8S1KV70_9CILI</name>
<evidence type="ECO:0000259" key="10">
    <source>
        <dbReference type="PROSITE" id="PS50011"/>
    </source>
</evidence>
<organism evidence="12 13">
    <name type="scientific">Paramecium sonneborni</name>
    <dbReference type="NCBI Taxonomy" id="65129"/>
    <lineage>
        <taxon>Eukaryota</taxon>
        <taxon>Sar</taxon>
        <taxon>Alveolata</taxon>
        <taxon>Ciliophora</taxon>
        <taxon>Intramacronucleata</taxon>
        <taxon>Oligohymenophorea</taxon>
        <taxon>Peniculida</taxon>
        <taxon>Parameciidae</taxon>
        <taxon>Paramecium</taxon>
    </lineage>
</organism>
<dbReference type="OrthoDB" id="354826at2759"/>
<dbReference type="AlphaFoldDB" id="A0A8S1KV70"/>
<evidence type="ECO:0000256" key="6">
    <source>
        <dbReference type="ARBA" id="ARBA00022840"/>
    </source>
</evidence>
<dbReference type="InterPro" id="IPR000961">
    <property type="entry name" value="AGC-kinase_C"/>
</dbReference>
<evidence type="ECO:0000256" key="3">
    <source>
        <dbReference type="ARBA" id="ARBA00022679"/>
    </source>
</evidence>
<dbReference type="PROSITE" id="PS50011">
    <property type="entry name" value="PROTEIN_KINASE_DOM"/>
    <property type="match status" value="1"/>
</dbReference>
<dbReference type="CDD" id="cd05578">
    <property type="entry name" value="STKc_Yank1"/>
    <property type="match status" value="1"/>
</dbReference>
<dbReference type="PROSITE" id="PS00108">
    <property type="entry name" value="PROTEIN_KINASE_ST"/>
    <property type="match status" value="1"/>
</dbReference>
<keyword evidence="13" id="KW-1185">Reference proteome</keyword>
<keyword evidence="4 7" id="KW-0547">Nucleotide-binding</keyword>
<dbReference type="InterPro" id="IPR017441">
    <property type="entry name" value="Protein_kinase_ATP_BS"/>
</dbReference>
<keyword evidence="5" id="KW-0418">Kinase</keyword>
<evidence type="ECO:0000256" key="8">
    <source>
        <dbReference type="RuleBase" id="RU000304"/>
    </source>
</evidence>
<feature type="domain" description="AGC-kinase C-terminal" evidence="11">
    <location>
        <begin position="398"/>
        <end position="470"/>
    </location>
</feature>
<dbReference type="Pfam" id="PF00069">
    <property type="entry name" value="Pkinase"/>
    <property type="match status" value="1"/>
</dbReference>
<evidence type="ECO:0000256" key="2">
    <source>
        <dbReference type="ARBA" id="ARBA00022527"/>
    </source>
</evidence>
<evidence type="ECO:0000259" key="11">
    <source>
        <dbReference type="PROSITE" id="PS51285"/>
    </source>
</evidence>
<evidence type="ECO:0000256" key="5">
    <source>
        <dbReference type="ARBA" id="ARBA00022777"/>
    </source>
</evidence>
<dbReference type="EC" id="2.7.11.1" evidence="1"/>
<feature type="region of interest" description="Disordered" evidence="9">
    <location>
        <begin position="30"/>
        <end position="82"/>
    </location>
</feature>
<dbReference type="InterPro" id="IPR008271">
    <property type="entry name" value="Ser/Thr_kinase_AS"/>
</dbReference>
<accession>A0A8S1KV70</accession>
<dbReference type="SMART" id="SM00220">
    <property type="entry name" value="S_TKc"/>
    <property type="match status" value="1"/>
</dbReference>
<keyword evidence="6 7" id="KW-0067">ATP-binding</keyword>
<keyword evidence="3" id="KW-0808">Transferase</keyword>
<dbReference type="Proteomes" id="UP000692954">
    <property type="component" value="Unassembled WGS sequence"/>
</dbReference>
<evidence type="ECO:0000256" key="4">
    <source>
        <dbReference type="ARBA" id="ARBA00022741"/>
    </source>
</evidence>
<dbReference type="InterPro" id="IPR000719">
    <property type="entry name" value="Prot_kinase_dom"/>
</dbReference>
<dbReference type="PROSITE" id="PS00107">
    <property type="entry name" value="PROTEIN_KINASE_ATP"/>
    <property type="match status" value="1"/>
</dbReference>
<protein>
    <recommendedName>
        <fullName evidence="1">non-specific serine/threonine protein kinase</fullName>
        <ecNumber evidence="1">2.7.11.1</ecNumber>
    </recommendedName>
</protein>
<keyword evidence="2 8" id="KW-0723">Serine/threonine-protein kinase</keyword>
<gene>
    <name evidence="12" type="ORF">PSON_ATCC_30995.1.T0110220</name>
</gene>
<dbReference type="PANTHER" id="PTHR24356:SF374">
    <property type="entry name" value="PROTEIN KINASE DOMAIN-CONTAINING PROTEIN"/>
    <property type="match status" value="1"/>
</dbReference>
<feature type="compositionally biased region" description="Polar residues" evidence="9">
    <location>
        <begin position="59"/>
        <end position="70"/>
    </location>
</feature>
<dbReference type="GO" id="GO:0005524">
    <property type="term" value="F:ATP binding"/>
    <property type="evidence" value="ECO:0007669"/>
    <property type="project" value="UniProtKB-UniRule"/>
</dbReference>